<sequence>ESTGDKFLKLIANPFSQETRNDAILASLIFSLSFAVLLALLFCVLRPTNTVVYAPRAKHADSKHAPPPISKGLFGWIPVLIKTKEPDMVERAGLDAALFMRFTRMCRNIFLILSVIGCGIIIPTNIVTSRTNGNGQDWFSRLTPQFISYGTPGLWAYVVFAWVADIVVCFFLWRNYRAVTQLRRQYLDSTEYQKSLHARTLLITDMPRDMRTDEGVVNITQSIKGAAHVPRGAVARNVKDLPELVEEHEETVRALESHLAKYLKNPDQLPAKRPMCKVSKSDKAYSKGQKVDAIEYLTARIRELELEIREVRQSVDKRNALPYGFASYESIIDAHSTAYTARKKGPNGTIVRLAPKPIDLVWKNLPLMKRQRTRNNLLNNIWVVVLTALWIVPNILIAVFLSNLNNVAALWPAFKDVYNNQDNKWWIVIVQGVLAPGLTSLFYYYLPAVFRRLCINAGDVTKTSRERHVMHKLYTFFIINNLILFSLFGAFFTYIAAIVGASKDGKNIADAIFDSKELAYAMSSFTTVGPYWLAWILQRNLGAAIDLSQLVRLAWGSFSRKFGSPTPREMIELTAPQPFEYASYYNYFLFYATVAMCYAVVQPLVLPVTAFYFYMDSFLKKYLLLYVFITKYESGGMFWRVVFNRFLFLTLLGNIVVALYVLAFGGQYGAMLGCMAPLPFLLIGFKLYCKYTFDDQIHFYETGKALKSDAVEQDLKSRKGDRVATRFGHPALYKPLTTPMVAAKSQHMLKQVYSGRLDQDDDAATVTGFSDVYMDTMDSAKPGKSTKINNSPFEFVAESDLDFEHFKNRPEFRDEAGGDGELYGRAADIIRPGTPSSMMTGVTRTGTMESDFSGHRKNYHDRSASGSNSHSRSESRDSSMTHVPNADVGVEYPRGYHQTPSALREHSPAPSDREGLMGRSESPYRGVRSGSPYGAQGRSGSPYGGAPAPTPGGYAPVTTPGSTPGEDTSYDYFRRGR</sequence>
<dbReference type="Proteomes" id="UP000799441">
    <property type="component" value="Unassembled WGS sequence"/>
</dbReference>
<feature type="domain" description="CSC1/OSCA1-like N-terminal transmembrane" evidence="11">
    <location>
        <begin position="23"/>
        <end position="175"/>
    </location>
</feature>
<dbReference type="GO" id="GO:0005886">
    <property type="term" value="C:plasma membrane"/>
    <property type="evidence" value="ECO:0007669"/>
    <property type="project" value="TreeGrafter"/>
</dbReference>
<evidence type="ECO:0000256" key="2">
    <source>
        <dbReference type="ARBA" id="ARBA00007779"/>
    </source>
</evidence>
<feature type="compositionally biased region" description="Low complexity" evidence="8">
    <location>
        <begin position="939"/>
        <end position="961"/>
    </location>
</feature>
<evidence type="ECO:0000313" key="13">
    <source>
        <dbReference type="EMBL" id="KAF2724557.1"/>
    </source>
</evidence>
<feature type="region of interest" description="Disordered" evidence="8">
    <location>
        <begin position="830"/>
        <end position="977"/>
    </location>
</feature>
<name>A0A9P4UQH9_9PEZI</name>
<evidence type="ECO:0000259" key="10">
    <source>
        <dbReference type="Pfam" id="PF02714"/>
    </source>
</evidence>
<evidence type="ECO:0000256" key="1">
    <source>
        <dbReference type="ARBA" id="ARBA00004141"/>
    </source>
</evidence>
<feature type="non-terminal residue" evidence="13">
    <location>
        <position position="1"/>
    </location>
</feature>
<feature type="transmembrane region" description="Helical" evidence="9">
    <location>
        <begin position="473"/>
        <end position="498"/>
    </location>
</feature>
<feature type="transmembrane region" description="Helical" evidence="9">
    <location>
        <begin position="518"/>
        <end position="537"/>
    </location>
</feature>
<dbReference type="InterPro" id="IPR032880">
    <property type="entry name" value="CSC1/OSCA1-like_N"/>
</dbReference>
<feature type="non-terminal residue" evidence="13">
    <location>
        <position position="977"/>
    </location>
</feature>
<dbReference type="OrthoDB" id="2150324at2759"/>
<evidence type="ECO:0000256" key="8">
    <source>
        <dbReference type="SAM" id="MobiDB-lite"/>
    </source>
</evidence>
<feature type="transmembrane region" description="Helical" evidence="9">
    <location>
        <begin position="23"/>
        <end position="45"/>
    </location>
</feature>
<evidence type="ECO:0000256" key="4">
    <source>
        <dbReference type="ARBA" id="ARBA00022692"/>
    </source>
</evidence>
<evidence type="ECO:0000313" key="14">
    <source>
        <dbReference type="Proteomes" id="UP000799441"/>
    </source>
</evidence>
<protein>
    <submittedName>
        <fullName evidence="13">DUF221-domain-containing protein</fullName>
    </submittedName>
</protein>
<feature type="compositionally biased region" description="Basic and acidic residues" evidence="8">
    <location>
        <begin position="903"/>
        <end position="916"/>
    </location>
</feature>
<feature type="compositionally biased region" description="Polar residues" evidence="8">
    <location>
        <begin position="834"/>
        <end position="850"/>
    </location>
</feature>
<feature type="transmembrane region" description="Helical" evidence="9">
    <location>
        <begin position="154"/>
        <end position="173"/>
    </location>
</feature>
<accession>A0A9P4UQH9</accession>
<dbReference type="Pfam" id="PF14703">
    <property type="entry name" value="PHM7_cyt"/>
    <property type="match status" value="1"/>
</dbReference>
<evidence type="ECO:0000256" key="3">
    <source>
        <dbReference type="ARBA" id="ARBA00022448"/>
    </source>
</evidence>
<dbReference type="PANTHER" id="PTHR13018:SF149">
    <property type="entry name" value="DOMAIN PROTEIN, PUTATIVE (AFU_ORTHOLOGUE AFUA_3G11660)-RELATED"/>
    <property type="match status" value="1"/>
</dbReference>
<keyword evidence="6 9" id="KW-0472">Membrane</keyword>
<keyword evidence="4 9" id="KW-0812">Transmembrane</keyword>
<dbReference type="Pfam" id="PF13967">
    <property type="entry name" value="RSN1_TM"/>
    <property type="match status" value="1"/>
</dbReference>
<evidence type="ECO:0000259" key="12">
    <source>
        <dbReference type="Pfam" id="PF14703"/>
    </source>
</evidence>
<gene>
    <name evidence="13" type="ORF">K431DRAFT_213114</name>
</gene>
<feature type="transmembrane region" description="Helical" evidence="9">
    <location>
        <begin position="668"/>
        <end position="689"/>
    </location>
</feature>
<organism evidence="13 14">
    <name type="scientific">Polychaeton citri CBS 116435</name>
    <dbReference type="NCBI Taxonomy" id="1314669"/>
    <lineage>
        <taxon>Eukaryota</taxon>
        <taxon>Fungi</taxon>
        <taxon>Dikarya</taxon>
        <taxon>Ascomycota</taxon>
        <taxon>Pezizomycotina</taxon>
        <taxon>Dothideomycetes</taxon>
        <taxon>Dothideomycetidae</taxon>
        <taxon>Capnodiales</taxon>
        <taxon>Capnodiaceae</taxon>
        <taxon>Polychaeton</taxon>
    </lineage>
</organism>
<keyword evidence="14" id="KW-1185">Reference proteome</keyword>
<evidence type="ECO:0000256" key="6">
    <source>
        <dbReference type="ARBA" id="ARBA00023136"/>
    </source>
</evidence>
<reference evidence="13" key="1">
    <citation type="journal article" date="2020" name="Stud. Mycol.">
        <title>101 Dothideomycetes genomes: a test case for predicting lifestyles and emergence of pathogens.</title>
        <authorList>
            <person name="Haridas S."/>
            <person name="Albert R."/>
            <person name="Binder M."/>
            <person name="Bloem J."/>
            <person name="Labutti K."/>
            <person name="Salamov A."/>
            <person name="Andreopoulos B."/>
            <person name="Baker S."/>
            <person name="Barry K."/>
            <person name="Bills G."/>
            <person name="Bluhm B."/>
            <person name="Cannon C."/>
            <person name="Castanera R."/>
            <person name="Culley D."/>
            <person name="Daum C."/>
            <person name="Ezra D."/>
            <person name="Gonzalez J."/>
            <person name="Henrissat B."/>
            <person name="Kuo A."/>
            <person name="Liang C."/>
            <person name="Lipzen A."/>
            <person name="Lutzoni F."/>
            <person name="Magnuson J."/>
            <person name="Mondo S."/>
            <person name="Nolan M."/>
            <person name="Ohm R."/>
            <person name="Pangilinan J."/>
            <person name="Park H.-J."/>
            <person name="Ramirez L."/>
            <person name="Alfaro M."/>
            <person name="Sun H."/>
            <person name="Tritt A."/>
            <person name="Yoshinaga Y."/>
            <person name="Zwiers L.-H."/>
            <person name="Turgeon B."/>
            <person name="Goodwin S."/>
            <person name="Spatafora J."/>
            <person name="Crous P."/>
            <person name="Grigoriev I."/>
        </authorList>
    </citation>
    <scope>NUCLEOTIDE SEQUENCE</scope>
    <source>
        <strain evidence="13">CBS 116435</strain>
    </source>
</reference>
<evidence type="ECO:0000256" key="7">
    <source>
        <dbReference type="SAM" id="Coils"/>
    </source>
</evidence>
<dbReference type="InterPro" id="IPR045122">
    <property type="entry name" value="Csc1-like"/>
</dbReference>
<evidence type="ECO:0000256" key="5">
    <source>
        <dbReference type="ARBA" id="ARBA00022989"/>
    </source>
</evidence>
<comment type="similarity">
    <text evidence="2">Belongs to the CSC1 (TC 1.A.17) family.</text>
</comment>
<feature type="domain" description="CSC1/OSCA1-like cytosolic" evidence="12">
    <location>
        <begin position="198"/>
        <end position="364"/>
    </location>
</feature>
<proteinExistence type="inferred from homology"/>
<dbReference type="PANTHER" id="PTHR13018">
    <property type="entry name" value="PROBABLE MEMBRANE PROTEIN DUF221-RELATED"/>
    <property type="match status" value="1"/>
</dbReference>
<keyword evidence="5 9" id="KW-1133">Transmembrane helix</keyword>
<feature type="transmembrane region" description="Helical" evidence="9">
    <location>
        <begin position="377"/>
        <end position="401"/>
    </location>
</feature>
<feature type="transmembrane region" description="Helical" evidence="9">
    <location>
        <begin position="425"/>
        <end position="446"/>
    </location>
</feature>
<dbReference type="EMBL" id="MU003771">
    <property type="protein sequence ID" value="KAF2724557.1"/>
    <property type="molecule type" value="Genomic_DNA"/>
</dbReference>
<comment type="subcellular location">
    <subcellularLocation>
        <location evidence="1">Membrane</location>
        <topology evidence="1">Multi-pass membrane protein</topology>
    </subcellularLocation>
</comment>
<feature type="transmembrane region" description="Helical" evidence="9">
    <location>
        <begin position="641"/>
        <end position="662"/>
    </location>
</feature>
<dbReference type="InterPro" id="IPR003864">
    <property type="entry name" value="CSC1/OSCA1-like_7TM"/>
</dbReference>
<dbReference type="InterPro" id="IPR027815">
    <property type="entry name" value="CSC1/OSCA1-like_cyt"/>
</dbReference>
<feature type="coiled-coil region" evidence="7">
    <location>
        <begin position="294"/>
        <end position="321"/>
    </location>
</feature>
<keyword evidence="3" id="KW-0813">Transport</keyword>
<dbReference type="Pfam" id="PF02714">
    <property type="entry name" value="RSN1_7TM"/>
    <property type="match status" value="1"/>
</dbReference>
<keyword evidence="7" id="KW-0175">Coiled coil</keyword>
<comment type="caution">
    <text evidence="13">The sequence shown here is derived from an EMBL/GenBank/DDBJ whole genome shotgun (WGS) entry which is preliminary data.</text>
</comment>
<evidence type="ECO:0000256" key="9">
    <source>
        <dbReference type="SAM" id="Phobius"/>
    </source>
</evidence>
<feature type="transmembrane region" description="Helical" evidence="9">
    <location>
        <begin position="584"/>
        <end position="605"/>
    </location>
</feature>
<dbReference type="AlphaFoldDB" id="A0A9P4UQH9"/>
<feature type="transmembrane region" description="Helical" evidence="9">
    <location>
        <begin position="109"/>
        <end position="128"/>
    </location>
</feature>
<feature type="transmembrane region" description="Helical" evidence="9">
    <location>
        <begin position="611"/>
        <end position="629"/>
    </location>
</feature>
<evidence type="ECO:0000259" key="11">
    <source>
        <dbReference type="Pfam" id="PF13967"/>
    </source>
</evidence>
<dbReference type="GO" id="GO:0005227">
    <property type="term" value="F:calcium-activated cation channel activity"/>
    <property type="evidence" value="ECO:0007669"/>
    <property type="project" value="InterPro"/>
</dbReference>
<feature type="domain" description="CSC1/OSCA1-like 7TM region" evidence="10">
    <location>
        <begin position="377"/>
        <end position="659"/>
    </location>
</feature>